<reference evidence="2" key="1">
    <citation type="submission" date="2018-03" db="EMBL/GenBank/DDBJ databases">
        <title>Ecological and genomic features of two cosmopolitan and abundant freshwater picocyanobacteria.</title>
        <authorList>
            <person name="Cabello-Yeves P.J."/>
            <person name="Picazo A."/>
            <person name="Camacho A."/>
            <person name="Callieri C."/>
            <person name="Rosselli R."/>
            <person name="Roda-Garcia J."/>
            <person name="Coutinho F.H."/>
            <person name="Rodriguez-Valera F."/>
        </authorList>
    </citation>
    <scope>NUCLEOTIDE SEQUENCE [LARGE SCALE GENOMIC DNA]</scope>
    <source>
        <strain evidence="2">Tous</strain>
    </source>
</reference>
<dbReference type="Gene3D" id="1.20.1290.10">
    <property type="entry name" value="AhpD-like"/>
    <property type="match status" value="1"/>
</dbReference>
<accession>A0A2P7EGH7</accession>
<dbReference type="InterPro" id="IPR029032">
    <property type="entry name" value="AhpD-like"/>
</dbReference>
<dbReference type="SUPFAM" id="SSF69118">
    <property type="entry name" value="AhpD-like"/>
    <property type="match status" value="1"/>
</dbReference>
<gene>
    <name evidence="1" type="ORF">C7K08_02940</name>
</gene>
<comment type="caution">
    <text evidence="1">The sequence shown here is derived from an EMBL/GenBank/DDBJ whole genome shotgun (WGS) entry which is preliminary data.</text>
</comment>
<protein>
    <recommendedName>
        <fullName evidence="3">Carboxymuconolactone decarboxylase</fullName>
    </recommendedName>
</protein>
<name>A0A2P7EGH7_9SYNE</name>
<proteinExistence type="predicted"/>
<dbReference type="Proteomes" id="UP000240206">
    <property type="component" value="Unassembled WGS sequence"/>
</dbReference>
<dbReference type="STRING" id="1910958.BTM30_02815"/>
<dbReference type="EMBL" id="PXVC01000007">
    <property type="protein sequence ID" value="PSI02331.1"/>
    <property type="molecule type" value="Genomic_DNA"/>
</dbReference>
<evidence type="ECO:0000313" key="2">
    <source>
        <dbReference type="Proteomes" id="UP000240206"/>
    </source>
</evidence>
<dbReference type="PANTHER" id="PTHR34846">
    <property type="entry name" value="4-CARBOXYMUCONOLACTONE DECARBOXYLASE FAMILY PROTEIN (AFU_ORTHOLOGUE AFUA_6G11590)"/>
    <property type="match status" value="1"/>
</dbReference>
<evidence type="ECO:0000313" key="1">
    <source>
        <dbReference type="EMBL" id="PSI02331.1"/>
    </source>
</evidence>
<evidence type="ECO:0008006" key="3">
    <source>
        <dbReference type="Google" id="ProtNLM"/>
    </source>
</evidence>
<dbReference type="AlphaFoldDB" id="A0A2P7EGH7"/>
<sequence>MSIPPLHPNEATARLECLSTEELSAECCAILERIPGAGLKGSGFPANVLGQLMHSPELLARFLDWWVTSKSAMAFAERQQELVILRIGCLYASDYVWKHHVPVACEFGVSNDEIDAVRNGNFDFFTGLDRALLCFAEAMVVDRTISAELWTTYSAQISAQQVIDLISLVSQYVLFALTNNVLQVPLEEPFINAPSLMP</sequence>
<dbReference type="PANTHER" id="PTHR34846:SF5">
    <property type="entry name" value="CARBOXYMUCONOLACTONE DECARBOXYLASE-LIKE DOMAIN-CONTAINING PROTEIN"/>
    <property type="match status" value="1"/>
</dbReference>
<keyword evidence="2" id="KW-1185">Reference proteome</keyword>
<dbReference type="RefSeq" id="WP_106499167.1">
    <property type="nucleotide sequence ID" value="NZ_PXVC01000007.1"/>
</dbReference>
<organism evidence="1 2">
    <name type="scientific">Synechococcus lacustris str. Tous</name>
    <dbReference type="NCBI Taxonomy" id="1910958"/>
    <lineage>
        <taxon>Bacteria</taxon>
        <taxon>Bacillati</taxon>
        <taxon>Cyanobacteriota</taxon>
        <taxon>Cyanophyceae</taxon>
        <taxon>Synechococcales</taxon>
        <taxon>Synechococcaceae</taxon>
        <taxon>Synechococcus</taxon>
    </lineage>
</organism>